<dbReference type="SUPFAM" id="SSF51045">
    <property type="entry name" value="WW domain"/>
    <property type="match status" value="1"/>
</dbReference>
<feature type="compositionally biased region" description="Basic and acidic residues" evidence="1">
    <location>
        <begin position="246"/>
        <end position="259"/>
    </location>
</feature>
<feature type="compositionally biased region" description="Basic and acidic residues" evidence="1">
    <location>
        <begin position="165"/>
        <end position="176"/>
    </location>
</feature>
<dbReference type="OrthoDB" id="10072039at2759"/>
<feature type="compositionally biased region" description="Polar residues" evidence="1">
    <location>
        <begin position="275"/>
        <end position="285"/>
    </location>
</feature>
<sequence>MNGTSSSSRKQSPSRKADRSNRLIKRDSERSHQSSTKLRGPENGRSPSPKASSSMVAVEGRPHYRDAAQESFSSAARFRTRERQSSPPVRSNGGIVRSDYSNERRQQNWSAQNGRLRNDREQRQFPDSRQRSTVRSFDHSRFPKDFPDDRRTSFQNRRYNNSTRNRHEQDSWERATGRVRGRNDPQPSTVTQRTDSALSKKSDGSTRKSLSTSSRSSNHVQKYRKKDTDKPSDRTGTSSSANSTTDETRTKSALDRSGDISRASSAERNGDHPVNGTSHSKEVTSSVILTKKWIRQMSSSGKPYYFNTVTRKSVWTKPEDWVDDEDITAKDTPNDDDSEPERPAPSQPKRKLSEVEPSEVSTPSAKRTQKIVIPENLLGSPISEDSDAASSVASPTPSEKMDVSDVDESNCTARGSRNIGATSNRTSPVSRRKSESMKTSHSPRKETGSPPRPSTARRTKAPTKEDLRKLAESDDPEKRRTEKLERVANWMSNLGGTPTEVHASPALEQDPGSPVSSESYDDSPCPSKKDVEIESLLKPEEVETNPASGTSLISPLTSNSFSRIQLPLFDLPDHFESSILTDLSVFLDSALSVSFRNVKMDNLEEERFRQLTEARLALFSCTGEKAVQMKSNLTDIRHKTTTTRSQTNDIMFLDTLENELWQSIHARSEVKTEQPSSRAEVRPLTEAKPAVAADLKIEPVEAQIIKEEPVEVTSSPDLKNEALSSLAPVSAPFPLEERNGITT</sequence>
<feature type="compositionally biased region" description="Basic and acidic residues" evidence="1">
    <location>
        <begin position="432"/>
        <end position="447"/>
    </location>
</feature>
<comment type="caution">
    <text evidence="3">The sequence shown here is derived from an EMBL/GenBank/DDBJ whole genome shotgun (WGS) entry which is preliminary data.</text>
</comment>
<dbReference type="InterPro" id="IPR001202">
    <property type="entry name" value="WW_dom"/>
</dbReference>
<gene>
    <name evidence="3" type="primary">RvY_10072-1</name>
    <name evidence="3" type="synonym">RvY_10072.1</name>
    <name evidence="3" type="ORF">RvY_10072</name>
</gene>
<feature type="compositionally biased region" description="Polar residues" evidence="1">
    <location>
        <begin position="153"/>
        <end position="163"/>
    </location>
</feature>
<dbReference type="Pfam" id="PF00397">
    <property type="entry name" value="WW"/>
    <property type="match status" value="1"/>
</dbReference>
<keyword evidence="4" id="KW-1185">Reference proteome</keyword>
<feature type="compositionally biased region" description="Low complexity" evidence="1">
    <location>
        <begin position="1"/>
        <end position="11"/>
    </location>
</feature>
<proteinExistence type="predicted"/>
<feature type="compositionally biased region" description="Polar residues" evidence="1">
    <location>
        <begin position="409"/>
        <end position="429"/>
    </location>
</feature>
<dbReference type="Proteomes" id="UP000186922">
    <property type="component" value="Unassembled WGS sequence"/>
</dbReference>
<feature type="compositionally biased region" description="Low complexity" evidence="1">
    <location>
        <begin position="207"/>
        <end position="217"/>
    </location>
</feature>
<feature type="domain" description="WW" evidence="2">
    <location>
        <begin position="287"/>
        <end position="320"/>
    </location>
</feature>
<dbReference type="CDD" id="cd00201">
    <property type="entry name" value="WW"/>
    <property type="match status" value="1"/>
</dbReference>
<feature type="compositionally biased region" description="Basic and acidic residues" evidence="1">
    <location>
        <begin position="15"/>
        <end position="32"/>
    </location>
</feature>
<evidence type="ECO:0000313" key="3">
    <source>
        <dbReference type="EMBL" id="GAU99010.1"/>
    </source>
</evidence>
<feature type="region of interest" description="Disordered" evidence="1">
    <location>
        <begin position="1"/>
        <end position="285"/>
    </location>
</feature>
<reference evidence="3 4" key="1">
    <citation type="journal article" date="2016" name="Nat. Commun.">
        <title>Extremotolerant tardigrade genome and improved radiotolerance of human cultured cells by tardigrade-unique protein.</title>
        <authorList>
            <person name="Hashimoto T."/>
            <person name="Horikawa D.D."/>
            <person name="Saito Y."/>
            <person name="Kuwahara H."/>
            <person name="Kozuka-Hata H."/>
            <person name="Shin-I T."/>
            <person name="Minakuchi Y."/>
            <person name="Ohishi K."/>
            <person name="Motoyama A."/>
            <person name="Aizu T."/>
            <person name="Enomoto A."/>
            <person name="Kondo K."/>
            <person name="Tanaka S."/>
            <person name="Hara Y."/>
            <person name="Koshikawa S."/>
            <person name="Sagara H."/>
            <person name="Miura T."/>
            <person name="Yokobori S."/>
            <person name="Miyagawa K."/>
            <person name="Suzuki Y."/>
            <person name="Kubo T."/>
            <person name="Oyama M."/>
            <person name="Kohara Y."/>
            <person name="Fujiyama A."/>
            <person name="Arakawa K."/>
            <person name="Katayama T."/>
            <person name="Toyoda A."/>
            <person name="Kunieda T."/>
        </authorList>
    </citation>
    <scope>NUCLEOTIDE SEQUENCE [LARGE SCALE GENOMIC DNA]</scope>
    <source>
        <strain evidence="3 4">YOKOZUNA-1</strain>
    </source>
</reference>
<dbReference type="Gene3D" id="2.20.70.10">
    <property type="match status" value="1"/>
</dbReference>
<name>A0A1D1VDN6_RAMVA</name>
<evidence type="ECO:0000259" key="2">
    <source>
        <dbReference type="PROSITE" id="PS50020"/>
    </source>
</evidence>
<accession>A0A1D1VDN6</accession>
<feature type="region of interest" description="Disordered" evidence="1">
    <location>
        <begin position="315"/>
        <end position="528"/>
    </location>
</feature>
<dbReference type="SMART" id="SM00456">
    <property type="entry name" value="WW"/>
    <property type="match status" value="1"/>
</dbReference>
<feature type="compositionally biased region" description="Polar residues" evidence="1">
    <location>
        <begin position="185"/>
        <end position="197"/>
    </location>
</feature>
<dbReference type="EMBL" id="BDGG01000005">
    <property type="protein sequence ID" value="GAU99010.1"/>
    <property type="molecule type" value="Genomic_DNA"/>
</dbReference>
<feature type="compositionally biased region" description="Basic and acidic residues" evidence="1">
    <location>
        <begin position="462"/>
        <end position="486"/>
    </location>
</feature>
<feature type="compositionally biased region" description="Low complexity" evidence="1">
    <location>
        <begin position="388"/>
        <end position="398"/>
    </location>
</feature>
<feature type="compositionally biased region" description="Basic and acidic residues" evidence="1">
    <location>
        <begin position="116"/>
        <end position="152"/>
    </location>
</feature>
<evidence type="ECO:0000313" key="4">
    <source>
        <dbReference type="Proteomes" id="UP000186922"/>
    </source>
</evidence>
<dbReference type="PROSITE" id="PS50020">
    <property type="entry name" value="WW_DOMAIN_2"/>
    <property type="match status" value="1"/>
</dbReference>
<feature type="compositionally biased region" description="Polar residues" evidence="1">
    <location>
        <begin position="45"/>
        <end position="55"/>
    </location>
</feature>
<dbReference type="AlphaFoldDB" id="A0A1D1VDN6"/>
<dbReference type="InterPro" id="IPR036020">
    <property type="entry name" value="WW_dom_sf"/>
</dbReference>
<evidence type="ECO:0000256" key="1">
    <source>
        <dbReference type="SAM" id="MobiDB-lite"/>
    </source>
</evidence>
<feature type="compositionally biased region" description="Polar residues" evidence="1">
    <location>
        <begin position="234"/>
        <end position="245"/>
    </location>
</feature>
<feature type="region of interest" description="Disordered" evidence="1">
    <location>
        <begin position="723"/>
        <end position="743"/>
    </location>
</feature>
<organism evidence="3 4">
    <name type="scientific">Ramazzottius varieornatus</name>
    <name type="common">Water bear</name>
    <name type="synonym">Tardigrade</name>
    <dbReference type="NCBI Taxonomy" id="947166"/>
    <lineage>
        <taxon>Eukaryota</taxon>
        <taxon>Metazoa</taxon>
        <taxon>Ecdysozoa</taxon>
        <taxon>Tardigrada</taxon>
        <taxon>Eutardigrada</taxon>
        <taxon>Parachela</taxon>
        <taxon>Hypsibioidea</taxon>
        <taxon>Ramazzottiidae</taxon>
        <taxon>Ramazzottius</taxon>
    </lineage>
</organism>
<protein>
    <recommendedName>
        <fullName evidence="2">WW domain-containing protein</fullName>
    </recommendedName>
</protein>